<dbReference type="PANTHER" id="PTHR23513">
    <property type="entry name" value="INTEGRAL MEMBRANE EFFLUX PROTEIN-RELATED"/>
    <property type="match status" value="1"/>
</dbReference>
<feature type="transmembrane region" description="Helical" evidence="7">
    <location>
        <begin position="243"/>
        <end position="266"/>
    </location>
</feature>
<dbReference type="Proteomes" id="UP000035265">
    <property type="component" value="Unassembled WGS sequence"/>
</dbReference>
<dbReference type="PANTHER" id="PTHR23513:SF9">
    <property type="entry name" value="ENTEROBACTIN EXPORTER ENTS"/>
    <property type="match status" value="1"/>
</dbReference>
<evidence type="ECO:0000256" key="6">
    <source>
        <dbReference type="ARBA" id="ARBA00023136"/>
    </source>
</evidence>
<evidence type="ECO:0000256" key="1">
    <source>
        <dbReference type="ARBA" id="ARBA00004429"/>
    </source>
</evidence>
<comment type="subcellular location">
    <subcellularLocation>
        <location evidence="1">Cell inner membrane</location>
        <topology evidence="1">Multi-pass membrane protein</topology>
    </subcellularLocation>
</comment>
<keyword evidence="10" id="KW-1185">Reference proteome</keyword>
<gene>
    <name evidence="9" type="ORF">FB00_05885</name>
</gene>
<reference evidence="9 10" key="1">
    <citation type="submission" date="2014-05" db="EMBL/GenBank/DDBJ databases">
        <title>Cellulosimicrobium funkei U11 genome.</title>
        <authorList>
            <person name="Hu C."/>
            <person name="Gong Y."/>
            <person name="Wan W."/>
            <person name="Jiang M."/>
        </authorList>
    </citation>
    <scope>NUCLEOTIDE SEQUENCE [LARGE SCALE GENOMIC DNA]</scope>
    <source>
        <strain evidence="9 10">U11</strain>
    </source>
</reference>
<dbReference type="Gene3D" id="1.20.1250.20">
    <property type="entry name" value="MFS general substrate transporter like domains"/>
    <property type="match status" value="1"/>
</dbReference>
<keyword evidence="6 7" id="KW-0472">Membrane</keyword>
<dbReference type="AlphaFoldDB" id="A0A0H2KVF2"/>
<dbReference type="EMBL" id="JNBQ01000003">
    <property type="protein sequence ID" value="KLN35819.1"/>
    <property type="molecule type" value="Genomic_DNA"/>
</dbReference>
<evidence type="ECO:0000313" key="9">
    <source>
        <dbReference type="EMBL" id="KLN35819.1"/>
    </source>
</evidence>
<organism evidence="9 10">
    <name type="scientific">Cellulosimicrobium funkei</name>
    <dbReference type="NCBI Taxonomy" id="264251"/>
    <lineage>
        <taxon>Bacteria</taxon>
        <taxon>Bacillati</taxon>
        <taxon>Actinomycetota</taxon>
        <taxon>Actinomycetes</taxon>
        <taxon>Micrococcales</taxon>
        <taxon>Promicromonosporaceae</taxon>
        <taxon>Cellulosimicrobium</taxon>
    </lineage>
</organism>
<feature type="transmembrane region" description="Helical" evidence="7">
    <location>
        <begin position="150"/>
        <end position="172"/>
    </location>
</feature>
<feature type="transmembrane region" description="Helical" evidence="7">
    <location>
        <begin position="53"/>
        <end position="73"/>
    </location>
</feature>
<accession>A0A0H2KVF2</accession>
<feature type="transmembrane region" description="Helical" evidence="7">
    <location>
        <begin position="85"/>
        <end position="106"/>
    </location>
</feature>
<dbReference type="Pfam" id="PF05977">
    <property type="entry name" value="MFS_3"/>
    <property type="match status" value="1"/>
</dbReference>
<evidence type="ECO:0000256" key="3">
    <source>
        <dbReference type="ARBA" id="ARBA00022475"/>
    </source>
</evidence>
<dbReference type="PROSITE" id="PS50850">
    <property type="entry name" value="MFS"/>
    <property type="match status" value="1"/>
</dbReference>
<dbReference type="STRING" id="264251.FB00_05885"/>
<keyword evidence="2" id="KW-0813">Transport</keyword>
<evidence type="ECO:0000256" key="4">
    <source>
        <dbReference type="ARBA" id="ARBA00022692"/>
    </source>
</evidence>
<feature type="transmembrane region" description="Helical" evidence="7">
    <location>
        <begin position="304"/>
        <end position="328"/>
    </location>
</feature>
<dbReference type="CDD" id="cd06173">
    <property type="entry name" value="MFS_MefA_like"/>
    <property type="match status" value="1"/>
</dbReference>
<protein>
    <submittedName>
        <fullName evidence="9">MFS transporter</fullName>
    </submittedName>
</protein>
<dbReference type="GO" id="GO:0005886">
    <property type="term" value="C:plasma membrane"/>
    <property type="evidence" value="ECO:0007669"/>
    <property type="project" value="UniProtKB-SubCell"/>
</dbReference>
<dbReference type="InterPro" id="IPR036259">
    <property type="entry name" value="MFS_trans_sf"/>
</dbReference>
<feature type="transmembrane region" description="Helical" evidence="7">
    <location>
        <begin position="23"/>
        <end position="47"/>
    </location>
</feature>
<keyword evidence="5 7" id="KW-1133">Transmembrane helix</keyword>
<evidence type="ECO:0000256" key="2">
    <source>
        <dbReference type="ARBA" id="ARBA00022448"/>
    </source>
</evidence>
<dbReference type="PATRIC" id="fig|264251.5.peg.1203"/>
<proteinExistence type="predicted"/>
<feature type="domain" description="Major facilitator superfamily (MFS) profile" evidence="8">
    <location>
        <begin position="234"/>
        <end position="439"/>
    </location>
</feature>
<keyword evidence="4 7" id="KW-0812">Transmembrane</keyword>
<sequence>MARVNGLLADTTPLRTSPPFRRLWWGLGISNLGSQLTVVAVGLQVYALTGSSLAVGVLGLCALVPLVVLGLYGGALVDAYDRRKVALAASTALWVVTALIAAQAWLHLNSVGVLYALVAAQSAAFAINNPARSAIIPRLVEPRLLPAANALQTIAWNVALTVGPLGGAFLVALWGYQVAYTIDAVLFTAALWAVWRLPDIPPLGTDHTPQAAPAGRRRRVVGWRSVVDGLRYLATQPNVRTTFLVDLAAMVLASPRVLLPAAGVVFLGGGEATTGVLTAAFAIGAVLAGVFSGGLSRVRWQGRVIVWAVTAYGLSIVLFGLVLVGVGATSPTTVLVGGVVAASVALALAGASDAVSAVFRQTILQTATPDDMRGRLQGVFIVVVAGGPRLGELVLGAQATWVGEAWAAVAGGAACVVVLWLVLRSQRKFWRYDALHPEP</sequence>
<keyword evidence="3" id="KW-1003">Cell membrane</keyword>
<feature type="transmembrane region" description="Helical" evidence="7">
    <location>
        <begin position="272"/>
        <end position="292"/>
    </location>
</feature>
<feature type="transmembrane region" description="Helical" evidence="7">
    <location>
        <begin position="334"/>
        <end position="359"/>
    </location>
</feature>
<dbReference type="GO" id="GO:0022857">
    <property type="term" value="F:transmembrane transporter activity"/>
    <property type="evidence" value="ECO:0007669"/>
    <property type="project" value="InterPro"/>
</dbReference>
<name>A0A0H2KVF2_9MICO</name>
<dbReference type="SUPFAM" id="SSF103473">
    <property type="entry name" value="MFS general substrate transporter"/>
    <property type="match status" value="1"/>
</dbReference>
<feature type="transmembrane region" description="Helical" evidence="7">
    <location>
        <begin position="405"/>
        <end position="423"/>
    </location>
</feature>
<evidence type="ECO:0000256" key="5">
    <source>
        <dbReference type="ARBA" id="ARBA00022989"/>
    </source>
</evidence>
<evidence type="ECO:0000313" key="10">
    <source>
        <dbReference type="Proteomes" id="UP000035265"/>
    </source>
</evidence>
<dbReference type="InterPro" id="IPR020846">
    <property type="entry name" value="MFS_dom"/>
</dbReference>
<evidence type="ECO:0000259" key="8">
    <source>
        <dbReference type="PROSITE" id="PS50850"/>
    </source>
</evidence>
<comment type="caution">
    <text evidence="9">The sequence shown here is derived from an EMBL/GenBank/DDBJ whole genome shotgun (WGS) entry which is preliminary data.</text>
</comment>
<evidence type="ECO:0000256" key="7">
    <source>
        <dbReference type="SAM" id="Phobius"/>
    </source>
</evidence>
<feature type="transmembrane region" description="Helical" evidence="7">
    <location>
        <begin position="379"/>
        <end position="399"/>
    </location>
</feature>
<dbReference type="InterPro" id="IPR010290">
    <property type="entry name" value="TM_effector"/>
</dbReference>
<dbReference type="RefSeq" id="WP_047231884.1">
    <property type="nucleotide sequence ID" value="NZ_JNBQ01000003.1"/>
</dbReference>